<dbReference type="EMBL" id="ADVR01000110">
    <property type="protein sequence ID" value="EFO79642.1"/>
    <property type="molecule type" value="Genomic_DNA"/>
</dbReference>
<dbReference type="InterPro" id="IPR016032">
    <property type="entry name" value="Sig_transdc_resp-reg_C-effctor"/>
</dbReference>
<dbReference type="SUPFAM" id="SSF52540">
    <property type="entry name" value="P-loop containing nucleoside triphosphate hydrolases"/>
    <property type="match status" value="1"/>
</dbReference>
<keyword evidence="6" id="KW-1185">Reference proteome</keyword>
<dbReference type="Gene3D" id="1.25.40.10">
    <property type="entry name" value="Tetratricopeptide repeat domain"/>
    <property type="match status" value="1"/>
</dbReference>
<keyword evidence="2" id="KW-0238">DNA-binding</keyword>
<name>E1IGQ5_9CHLR</name>
<dbReference type="HOGENOM" id="CLU_006325_2_0_0"/>
<evidence type="ECO:0000256" key="2">
    <source>
        <dbReference type="ARBA" id="ARBA00023125"/>
    </source>
</evidence>
<dbReference type="Gene3D" id="3.40.50.300">
    <property type="entry name" value="P-loop containing nucleotide triphosphate hydrolases"/>
    <property type="match status" value="1"/>
</dbReference>
<dbReference type="PANTHER" id="PTHR44688">
    <property type="entry name" value="DNA-BINDING TRANSCRIPTIONAL ACTIVATOR DEVR_DOSR"/>
    <property type="match status" value="1"/>
</dbReference>
<protein>
    <submittedName>
        <fullName evidence="5">TPR repeat-containing transcriptional regulator LuxR</fullName>
    </submittedName>
</protein>
<dbReference type="Gene3D" id="1.10.10.10">
    <property type="entry name" value="Winged helix-like DNA-binding domain superfamily/Winged helix DNA-binding domain"/>
    <property type="match status" value="1"/>
</dbReference>
<dbReference type="PRINTS" id="PR00038">
    <property type="entry name" value="HTHLUXR"/>
</dbReference>
<dbReference type="SUPFAM" id="SSF46894">
    <property type="entry name" value="C-terminal effector domain of the bipartite response regulators"/>
    <property type="match status" value="1"/>
</dbReference>
<dbReference type="InterPro" id="IPR011990">
    <property type="entry name" value="TPR-like_helical_dom_sf"/>
</dbReference>
<keyword evidence="1" id="KW-0805">Transcription regulation</keyword>
<dbReference type="InterPro" id="IPR027417">
    <property type="entry name" value="P-loop_NTPase"/>
</dbReference>
<dbReference type="GO" id="GO:0016887">
    <property type="term" value="F:ATP hydrolysis activity"/>
    <property type="evidence" value="ECO:0007669"/>
    <property type="project" value="InterPro"/>
</dbReference>
<dbReference type="STRING" id="765420.OSCT_2506"/>
<evidence type="ECO:0000259" key="4">
    <source>
        <dbReference type="PROSITE" id="PS50043"/>
    </source>
</evidence>
<dbReference type="PROSITE" id="PS50043">
    <property type="entry name" value="HTH_LUXR_2"/>
    <property type="match status" value="1"/>
</dbReference>
<dbReference type="SMART" id="SM00421">
    <property type="entry name" value="HTH_LUXR"/>
    <property type="match status" value="1"/>
</dbReference>
<feature type="domain" description="HTH luxR-type" evidence="4">
    <location>
        <begin position="778"/>
        <end position="843"/>
    </location>
</feature>
<dbReference type="AlphaFoldDB" id="E1IGQ5"/>
<comment type="caution">
    <text evidence="5">The sequence shown here is derived from an EMBL/GenBank/DDBJ whole genome shotgun (WGS) entry which is preliminary data.</text>
</comment>
<accession>E1IGQ5</accession>
<dbReference type="Pfam" id="PF00196">
    <property type="entry name" value="GerE"/>
    <property type="match status" value="1"/>
</dbReference>
<dbReference type="PANTHER" id="PTHR44688:SF16">
    <property type="entry name" value="DNA-BINDING TRANSCRIPTIONAL ACTIVATOR DEVR_DOSR"/>
    <property type="match status" value="1"/>
</dbReference>
<dbReference type="Proteomes" id="UP000054010">
    <property type="component" value="Unassembled WGS sequence"/>
</dbReference>
<evidence type="ECO:0000256" key="3">
    <source>
        <dbReference type="ARBA" id="ARBA00023163"/>
    </source>
</evidence>
<dbReference type="eggNOG" id="COG2909">
    <property type="taxonomic scope" value="Bacteria"/>
</dbReference>
<dbReference type="Pfam" id="PF17874">
    <property type="entry name" value="TPR_MalT"/>
    <property type="match status" value="1"/>
</dbReference>
<keyword evidence="3" id="KW-0804">Transcription</keyword>
<reference evidence="5 6" key="1">
    <citation type="journal article" date="2011" name="J. Bacteriol.">
        <title>Draft genome sequence of the anoxygenic filamentous phototrophic bacterium Oscillochloris trichoides subsp. DG-6.</title>
        <authorList>
            <person name="Kuznetsov B.B."/>
            <person name="Ivanovsky R.N."/>
            <person name="Keppen O.I."/>
            <person name="Sukhacheva M.V."/>
            <person name="Bumazhkin B.K."/>
            <person name="Patutina E.O."/>
            <person name="Beletsky A.V."/>
            <person name="Mardanov A.V."/>
            <person name="Baslerov R.V."/>
            <person name="Panteleeva A.N."/>
            <person name="Kolganova T.V."/>
            <person name="Ravin N.V."/>
            <person name="Skryabin K.G."/>
        </authorList>
    </citation>
    <scope>NUCLEOTIDE SEQUENCE [LARGE SCALE GENOMIC DNA]</scope>
    <source>
        <strain evidence="5 6">DG-6</strain>
    </source>
</reference>
<gene>
    <name evidence="5" type="ORF">OSCT_2506</name>
</gene>
<evidence type="ECO:0000256" key="1">
    <source>
        <dbReference type="ARBA" id="ARBA00023015"/>
    </source>
</evidence>
<dbReference type="Pfam" id="PF25873">
    <property type="entry name" value="WHD_MalT"/>
    <property type="match status" value="1"/>
</dbReference>
<dbReference type="InterPro" id="IPR059106">
    <property type="entry name" value="WHD_MalT"/>
</dbReference>
<dbReference type="InterPro" id="IPR041617">
    <property type="entry name" value="TPR_MalT"/>
</dbReference>
<evidence type="ECO:0000313" key="6">
    <source>
        <dbReference type="Proteomes" id="UP000054010"/>
    </source>
</evidence>
<dbReference type="SUPFAM" id="SSF48452">
    <property type="entry name" value="TPR-like"/>
    <property type="match status" value="1"/>
</dbReference>
<proteinExistence type="predicted"/>
<dbReference type="GO" id="GO:0006355">
    <property type="term" value="P:regulation of DNA-templated transcription"/>
    <property type="evidence" value="ECO:0007669"/>
    <property type="project" value="InterPro"/>
</dbReference>
<dbReference type="Pfam" id="PF13191">
    <property type="entry name" value="AAA_16"/>
    <property type="match status" value="1"/>
</dbReference>
<dbReference type="CDD" id="cd06170">
    <property type="entry name" value="LuxR_C_like"/>
    <property type="match status" value="1"/>
</dbReference>
<organism evidence="5 6">
    <name type="scientific">Oscillochloris trichoides DG-6</name>
    <dbReference type="NCBI Taxonomy" id="765420"/>
    <lineage>
        <taxon>Bacteria</taxon>
        <taxon>Bacillati</taxon>
        <taxon>Chloroflexota</taxon>
        <taxon>Chloroflexia</taxon>
        <taxon>Chloroflexales</taxon>
        <taxon>Chloroflexineae</taxon>
        <taxon>Oscillochloridaceae</taxon>
        <taxon>Oscillochloris</taxon>
    </lineage>
</organism>
<dbReference type="InterPro" id="IPR041664">
    <property type="entry name" value="AAA_16"/>
</dbReference>
<sequence length="845" mass="92470">MHQRLLNTKFCPPARPPTMIERVRLHDLLNAGLRGAATLVSAPAGYGKSVLISGWLSGPHAPNLPVAWLALEEADDEPGRFLRYLVAALRQHDATFCNDLFAALQAQQLPPDAVLLTTLINALLELPSPRILVLDDVQHLQDQRILSILAALLSQHPINLHLILITREDPPLPLARLRAHGLLGEVRAADLRFSLAESRAFLQTTLGLDLGDAEVVRLNERTEGWPVGLQLAGLSLQGHADPRAFVESLSGTHRFILAYLTEEALKTQPAEVQEFLLLTSILQQLSGDLCAVLTGRHDSAALLERLVRANLFIIPLDDGGHWYRYHHLFGELLLHQLRRTYPERITGLHQRASDWYAAHDLPASAIEHSLAATDYPQVVGLLEAHHWRLINQGYARSIERWVQRLPDEWRTSSPQTSLGFAWVALLRGQFHQIEPYLAAAQASLSHATVAQPSLQATMLTLQANLAQMRGQTGEALALAEEARRIAPVGDLRLSALIALALGATQRQAGDFASAIVQLQRAIQTGQQIGDHVTAMLAVAHLALLTLQSGQLRFFVRIAEDAVAQTEAQKTAPFMVGAVHIALAQVYYEWGRVAAARETLQRGMHLATLSGHSASLAYGKIHLARFQQGAGDLEAAEQSLGEAEAFLAQGLPEWVRNDWLVGKVALLVAQQRLDAAAACLRSSGIPADAPVSQQSERVHLAWLRWMVASQHPDGLGLAERICAAAEQAQRYGSLIHALILGAQAGGGTAWLERAQQLGASEGYQRSFVDDRLVLHVPQPPPLVEPLSEREIEVLRLLAAGYSYTQIAAQLVLSVNTVRYHIKGLYGKLGVNKQVQAIERARALGYV</sequence>
<dbReference type="GO" id="GO:0003677">
    <property type="term" value="F:DNA binding"/>
    <property type="evidence" value="ECO:0007669"/>
    <property type="project" value="UniProtKB-KW"/>
</dbReference>
<dbReference type="InterPro" id="IPR000792">
    <property type="entry name" value="Tscrpt_reg_LuxR_C"/>
</dbReference>
<evidence type="ECO:0000313" key="5">
    <source>
        <dbReference type="EMBL" id="EFO79642.1"/>
    </source>
</evidence>
<dbReference type="InterPro" id="IPR036388">
    <property type="entry name" value="WH-like_DNA-bd_sf"/>
</dbReference>